<dbReference type="AlphaFoldDB" id="Q6CY76"/>
<dbReference type="STRING" id="284590.Q6CY76"/>
<dbReference type="HOGENOM" id="CLU_1111546_0_0_1"/>
<reference evidence="2 3" key="1">
    <citation type="journal article" date="2004" name="Nature">
        <title>Genome evolution in yeasts.</title>
        <authorList>
            <consortium name="Genolevures"/>
            <person name="Dujon B."/>
            <person name="Sherman D."/>
            <person name="Fischer G."/>
            <person name="Durrens P."/>
            <person name="Casaregola S."/>
            <person name="Lafontaine I."/>
            <person name="de Montigny J."/>
            <person name="Marck C."/>
            <person name="Neuveglise C."/>
            <person name="Talla E."/>
            <person name="Goffard N."/>
            <person name="Frangeul L."/>
            <person name="Aigle M."/>
            <person name="Anthouard V."/>
            <person name="Babour A."/>
            <person name="Barbe V."/>
            <person name="Barnay S."/>
            <person name="Blanchin S."/>
            <person name="Beckerich J.M."/>
            <person name="Beyne E."/>
            <person name="Bleykasten C."/>
            <person name="Boisrame A."/>
            <person name="Boyer J."/>
            <person name="Cattolico L."/>
            <person name="Confanioleri F."/>
            <person name="de Daruvar A."/>
            <person name="Despons L."/>
            <person name="Fabre E."/>
            <person name="Fairhead C."/>
            <person name="Ferry-Dumazet H."/>
            <person name="Groppi A."/>
            <person name="Hantraye F."/>
            <person name="Hennequin C."/>
            <person name="Jauniaux N."/>
            <person name="Joyet P."/>
            <person name="Kachouri R."/>
            <person name="Kerrest A."/>
            <person name="Koszul R."/>
            <person name="Lemaire M."/>
            <person name="Lesur I."/>
            <person name="Ma L."/>
            <person name="Muller H."/>
            <person name="Nicaud J.M."/>
            <person name="Nikolski M."/>
            <person name="Oztas S."/>
            <person name="Ozier-Kalogeropoulos O."/>
            <person name="Pellenz S."/>
            <person name="Potier S."/>
            <person name="Richard G.F."/>
            <person name="Straub M.L."/>
            <person name="Suleau A."/>
            <person name="Swennene D."/>
            <person name="Tekaia F."/>
            <person name="Wesolowski-Louvel M."/>
            <person name="Westhof E."/>
            <person name="Wirth B."/>
            <person name="Zeniou-Meyer M."/>
            <person name="Zivanovic I."/>
            <person name="Bolotin-Fukuhara M."/>
            <person name="Thierry A."/>
            <person name="Bouchier C."/>
            <person name="Caudron B."/>
            <person name="Scarpelli C."/>
            <person name="Gaillardin C."/>
            <person name="Weissenbach J."/>
            <person name="Wincker P."/>
            <person name="Souciet J.L."/>
        </authorList>
    </citation>
    <scope>NUCLEOTIDE SEQUENCE [LARGE SCALE GENOMIC DNA]</scope>
    <source>
        <strain evidence="3">ATCC 8585 / CBS 2359 / DSM 70799 / NBRC 1267 / NRRL Y-1140 / WM37</strain>
    </source>
</reference>
<dbReference type="Proteomes" id="UP000000598">
    <property type="component" value="Chromosome A"/>
</dbReference>
<dbReference type="PaxDb" id="284590-Q6CY76"/>
<gene>
    <name evidence="2" type="ORF">KLLA0_A02563g</name>
</gene>
<feature type="domain" description="5'-3' DNA helicase ZGRF1-like N-terminal" evidence="1">
    <location>
        <begin position="5"/>
        <end position="92"/>
    </location>
</feature>
<name>Q6CY76_KLULA</name>
<dbReference type="Pfam" id="PF10382">
    <property type="entry name" value="ZGRF1-like_N"/>
    <property type="match status" value="1"/>
</dbReference>
<protein>
    <submittedName>
        <fullName evidence="2">KLLA0A02563p</fullName>
    </submittedName>
</protein>
<evidence type="ECO:0000259" key="1">
    <source>
        <dbReference type="Pfam" id="PF10382"/>
    </source>
</evidence>
<dbReference type="FunCoup" id="Q6CY76">
    <property type="interactions" value="4"/>
</dbReference>
<dbReference type="EMBL" id="CR382121">
    <property type="protein sequence ID" value="CAH02701.1"/>
    <property type="molecule type" value="Genomic_DNA"/>
</dbReference>
<dbReference type="InParanoid" id="Q6CY76"/>
<proteinExistence type="predicted"/>
<organism evidence="2 3">
    <name type="scientific">Kluyveromyces lactis (strain ATCC 8585 / CBS 2359 / DSM 70799 / NBRC 1267 / NRRL Y-1140 / WM37)</name>
    <name type="common">Yeast</name>
    <name type="synonym">Candida sphaerica</name>
    <dbReference type="NCBI Taxonomy" id="284590"/>
    <lineage>
        <taxon>Eukaryota</taxon>
        <taxon>Fungi</taxon>
        <taxon>Dikarya</taxon>
        <taxon>Ascomycota</taxon>
        <taxon>Saccharomycotina</taxon>
        <taxon>Saccharomycetes</taxon>
        <taxon>Saccharomycetales</taxon>
        <taxon>Saccharomycetaceae</taxon>
        <taxon>Kluyveromyces</taxon>
    </lineage>
</organism>
<accession>Q6CY76</accession>
<dbReference type="InterPro" id="IPR018838">
    <property type="entry name" value="ZGRF1-like_N"/>
</dbReference>
<dbReference type="eggNOG" id="ENOG502S1MC">
    <property type="taxonomic scope" value="Eukaryota"/>
</dbReference>
<dbReference type="KEGG" id="kla:KLLA0_A02563g"/>
<sequence length="250" mass="28589">MSFVIKEFTCQYSDQIRKKHKTWHDGKLKYSEFNNRFQLFTEDGVQLSSKLLTNSKQVADILNDEGYGIEEHRIFGSYFVIILELSSEYIRDESKSANSAIIKSEYGNRNKTPIGSVKQSQHIELNQKRASKTIASVSDTAKKPFKRPIILSHSQSNLQNTHIKADPDRRLTEDTRLRQEASDKASAERITAISQECFRSSLNVSQTTELNEVSAASLDPVEYIRQTNSILKTGRLRQKNYVIRNSPIVL</sequence>
<evidence type="ECO:0000313" key="3">
    <source>
        <dbReference type="Proteomes" id="UP000000598"/>
    </source>
</evidence>
<keyword evidence="3" id="KW-1185">Reference proteome</keyword>
<evidence type="ECO:0000313" key="2">
    <source>
        <dbReference type="EMBL" id="CAH02701.1"/>
    </source>
</evidence>